<feature type="compositionally biased region" description="Gly residues" evidence="5">
    <location>
        <begin position="274"/>
        <end position="288"/>
    </location>
</feature>
<reference evidence="9" key="2">
    <citation type="submission" date="2019-10" db="EMBL/GenBank/DDBJ databases">
        <authorList>
            <consortium name="NCBI Genome Project"/>
        </authorList>
    </citation>
    <scope>NUCLEOTIDE SEQUENCE</scope>
    <source>
        <strain evidence="9">NI907</strain>
    </source>
</reference>
<feature type="transmembrane region" description="Helical" evidence="6">
    <location>
        <begin position="163"/>
        <end position="187"/>
    </location>
</feature>
<reference evidence="9" key="3">
    <citation type="submission" date="2025-08" db="UniProtKB">
        <authorList>
            <consortium name="RefSeq"/>
        </authorList>
    </citation>
    <scope>IDENTIFICATION</scope>
    <source>
        <strain evidence="9">NI907</strain>
    </source>
</reference>
<dbReference type="Proteomes" id="UP000515153">
    <property type="component" value="Unplaced"/>
</dbReference>
<dbReference type="GO" id="GO:0005886">
    <property type="term" value="C:plasma membrane"/>
    <property type="evidence" value="ECO:0007669"/>
    <property type="project" value="TreeGrafter"/>
</dbReference>
<proteinExistence type="predicted"/>
<reference evidence="9" key="1">
    <citation type="journal article" date="2019" name="Mol. Biol. Evol.">
        <title>Blast fungal genomes show frequent chromosomal changes, gene gains and losses, and effector gene turnover.</title>
        <authorList>
            <person name="Gomez Luciano L.B."/>
            <person name="Jason Tsai I."/>
            <person name="Chuma I."/>
            <person name="Tosa Y."/>
            <person name="Chen Y.H."/>
            <person name="Li J.Y."/>
            <person name="Li M.Y."/>
            <person name="Jade Lu M.Y."/>
            <person name="Nakayashiki H."/>
            <person name="Li W.H."/>
        </authorList>
    </citation>
    <scope>NUCLEOTIDE SEQUENCE</scope>
    <source>
        <strain evidence="9">NI907</strain>
    </source>
</reference>
<evidence type="ECO:0000313" key="9">
    <source>
        <dbReference type="RefSeq" id="XP_030988201.1"/>
    </source>
</evidence>
<dbReference type="OrthoDB" id="10032492at2759"/>
<gene>
    <name evidence="9" type="ORF">PgNI_02385</name>
</gene>
<feature type="transmembrane region" description="Helical" evidence="6">
    <location>
        <begin position="60"/>
        <end position="78"/>
    </location>
</feature>
<evidence type="ECO:0000256" key="6">
    <source>
        <dbReference type="SAM" id="Phobius"/>
    </source>
</evidence>
<dbReference type="AlphaFoldDB" id="A0A6P8BM47"/>
<keyword evidence="8" id="KW-1185">Reference proteome</keyword>
<protein>
    <recommendedName>
        <fullName evidence="7">CWH43-like N-terminal domain-containing protein</fullName>
    </recommendedName>
</protein>
<evidence type="ECO:0000259" key="7">
    <source>
        <dbReference type="Pfam" id="PF10277"/>
    </source>
</evidence>
<name>A0A6P8BM47_PYRGI</name>
<dbReference type="InterPro" id="IPR050911">
    <property type="entry name" value="DRAM/TMEM150_Autophagy_Mod"/>
</dbReference>
<accession>A0A6P8BM47</accession>
<feature type="transmembrane region" description="Helical" evidence="6">
    <location>
        <begin position="131"/>
        <end position="151"/>
    </location>
</feature>
<dbReference type="PANTHER" id="PTHR21324">
    <property type="entry name" value="FASTING-INDUCIBLE INTEGRAL MEMBRANE PROTEIN TM6P1-RELATED"/>
    <property type="match status" value="1"/>
</dbReference>
<feature type="domain" description="CWH43-like N-terminal" evidence="7">
    <location>
        <begin position="6"/>
        <end position="220"/>
    </location>
</feature>
<keyword evidence="3 6" id="KW-1133">Transmembrane helix</keyword>
<feature type="region of interest" description="Disordered" evidence="5">
    <location>
        <begin position="251"/>
        <end position="309"/>
    </location>
</feature>
<evidence type="ECO:0000256" key="3">
    <source>
        <dbReference type="ARBA" id="ARBA00022989"/>
    </source>
</evidence>
<evidence type="ECO:0000313" key="8">
    <source>
        <dbReference type="Proteomes" id="UP000515153"/>
    </source>
</evidence>
<evidence type="ECO:0000256" key="2">
    <source>
        <dbReference type="ARBA" id="ARBA00022692"/>
    </source>
</evidence>
<sequence length="309" mass="34146">MLRISYWVLPIISGVVWLATLLGLLLNWTINEDHVHYGSMSEGQTIAYISDTGAYRLKPLFITGCVITTIFLDAGFLADRWLRHKGRLVPNSTMGEKILSGLTIAFAIVGTVGLIMLSIFDTASHNRLHNIFLVFFIGGYTISAIFICWEYQRLGRNRDHRVLRISFWIKLVFIIVEILLCVGFGTASRLREFNVAAVLEWIIAVVFSFYVFSFYVDLYPAVFTKNGKPYSRPLAGGAFRTKGMAEPPMAERYRGGSGSAAEEGRIDSDSTVAGGVGGSSGAAGGPFGSGAMSHTEREYYQRPPVPQNF</sequence>
<keyword evidence="2 6" id="KW-0812">Transmembrane</keyword>
<dbReference type="KEGG" id="pgri:PgNI_02385"/>
<feature type="transmembrane region" description="Helical" evidence="6">
    <location>
        <begin position="98"/>
        <end position="119"/>
    </location>
</feature>
<dbReference type="Pfam" id="PF10277">
    <property type="entry name" value="Frag1"/>
    <property type="match status" value="1"/>
</dbReference>
<dbReference type="RefSeq" id="XP_030988201.1">
    <property type="nucleotide sequence ID" value="XM_031122452.1"/>
</dbReference>
<evidence type="ECO:0000256" key="5">
    <source>
        <dbReference type="SAM" id="MobiDB-lite"/>
    </source>
</evidence>
<keyword evidence="4 6" id="KW-0472">Membrane</keyword>
<feature type="transmembrane region" description="Helical" evidence="6">
    <location>
        <begin position="7"/>
        <end position="30"/>
    </location>
</feature>
<evidence type="ECO:0000256" key="4">
    <source>
        <dbReference type="ARBA" id="ARBA00023136"/>
    </source>
</evidence>
<organism evidence="8 9">
    <name type="scientific">Pyricularia grisea</name>
    <name type="common">Crabgrass-specific blast fungus</name>
    <name type="synonym">Magnaporthe grisea</name>
    <dbReference type="NCBI Taxonomy" id="148305"/>
    <lineage>
        <taxon>Eukaryota</taxon>
        <taxon>Fungi</taxon>
        <taxon>Dikarya</taxon>
        <taxon>Ascomycota</taxon>
        <taxon>Pezizomycotina</taxon>
        <taxon>Sordariomycetes</taxon>
        <taxon>Sordariomycetidae</taxon>
        <taxon>Magnaporthales</taxon>
        <taxon>Pyriculariaceae</taxon>
        <taxon>Pyricularia</taxon>
    </lineage>
</organism>
<evidence type="ECO:0000256" key="1">
    <source>
        <dbReference type="ARBA" id="ARBA00004127"/>
    </source>
</evidence>
<dbReference type="PANTHER" id="PTHR21324:SF2">
    <property type="entry name" value="EG:22E5.9 PROTEIN"/>
    <property type="match status" value="1"/>
</dbReference>
<comment type="subcellular location">
    <subcellularLocation>
        <location evidence="1">Endomembrane system</location>
        <topology evidence="1">Multi-pass membrane protein</topology>
    </subcellularLocation>
</comment>
<dbReference type="GeneID" id="41957364"/>
<feature type="transmembrane region" description="Helical" evidence="6">
    <location>
        <begin position="193"/>
        <end position="216"/>
    </location>
</feature>
<dbReference type="GO" id="GO:0012505">
    <property type="term" value="C:endomembrane system"/>
    <property type="evidence" value="ECO:0007669"/>
    <property type="project" value="UniProtKB-SubCell"/>
</dbReference>
<dbReference type="InterPro" id="IPR019402">
    <property type="entry name" value="CWH43_N"/>
</dbReference>